<dbReference type="Proteomes" id="UP000030766">
    <property type="component" value="Unassembled WGS sequence"/>
</dbReference>
<dbReference type="VEuPathDB" id="FungiDB:FOZG_12392"/>
<name>W9JV81_FUSOX</name>
<dbReference type="AlphaFoldDB" id="W9JV81"/>
<protein>
    <submittedName>
        <fullName evidence="1">Uncharacterized protein</fullName>
    </submittedName>
</protein>
<reference evidence="1" key="2">
    <citation type="submission" date="2012-06" db="EMBL/GenBank/DDBJ databases">
        <title>Annotation of the Genome Sequence of Fusarium oxysporum Fo47.</title>
        <authorList>
            <consortium name="The Broad Institute Genomics Platform"/>
            <person name="Ma L.-J."/>
            <person name="Corby-Kistler H."/>
            <person name="Broz K."/>
            <person name="Gale L.R."/>
            <person name="Jonkers W."/>
            <person name="O'Donnell K."/>
            <person name="Ploetz R."/>
            <person name="Steinberg C."/>
            <person name="Schwartz D.C."/>
            <person name="VanEtten H."/>
            <person name="Zhou S."/>
            <person name="Young S.K."/>
            <person name="Zeng Q."/>
            <person name="Gargeya S."/>
            <person name="Fitzgerald M."/>
            <person name="Abouelleil A."/>
            <person name="Alvarado L."/>
            <person name="Chapman S.B."/>
            <person name="Gainer-Dewar J."/>
            <person name="Goldberg J."/>
            <person name="Griggs A."/>
            <person name="Gujja S."/>
            <person name="Hansen M."/>
            <person name="Howarth C."/>
            <person name="Imamovic A."/>
            <person name="Ireland A."/>
            <person name="Larimer J."/>
            <person name="McCowan C."/>
            <person name="Murphy C."/>
            <person name="Pearson M."/>
            <person name="Poon T.W."/>
            <person name="Priest M."/>
            <person name="Roberts A."/>
            <person name="Saif S."/>
            <person name="Shea T."/>
            <person name="Sykes S."/>
            <person name="Wortman J."/>
            <person name="Nusbaum C."/>
            <person name="Birren B."/>
        </authorList>
    </citation>
    <scope>NUCLEOTIDE SEQUENCE</scope>
    <source>
        <strain evidence="1">Fo47</strain>
    </source>
</reference>
<organism evidence="1">
    <name type="scientific">Fusarium oxysporum Fo47</name>
    <dbReference type="NCBI Taxonomy" id="660027"/>
    <lineage>
        <taxon>Eukaryota</taxon>
        <taxon>Fungi</taxon>
        <taxon>Dikarya</taxon>
        <taxon>Ascomycota</taxon>
        <taxon>Pezizomycotina</taxon>
        <taxon>Sordariomycetes</taxon>
        <taxon>Hypocreomycetidae</taxon>
        <taxon>Hypocreales</taxon>
        <taxon>Nectriaceae</taxon>
        <taxon>Fusarium</taxon>
        <taxon>Fusarium oxysporum species complex</taxon>
    </lineage>
</organism>
<proteinExistence type="predicted"/>
<dbReference type="HOGENOM" id="CLU_3191371_0_0_1"/>
<dbReference type="EMBL" id="JH717904">
    <property type="protein sequence ID" value="EWZ34419.1"/>
    <property type="molecule type" value="Genomic_DNA"/>
</dbReference>
<gene>
    <name evidence="1" type="ORF">FOZG_12392</name>
</gene>
<sequence length="46" mass="4801">MASLAKIECRIGSQVFVTNLTLHLEVILSTHGLGSGSGQDMLSDGI</sequence>
<evidence type="ECO:0000313" key="1">
    <source>
        <dbReference type="EMBL" id="EWZ34419.1"/>
    </source>
</evidence>
<reference evidence="1" key="1">
    <citation type="submission" date="2011-06" db="EMBL/GenBank/DDBJ databases">
        <title>The Genome Sequence of Fusarium oxysporum Fo47.</title>
        <authorList>
            <consortium name="The Broad Institute Genome Sequencing Platform"/>
            <person name="Ma L.-J."/>
            <person name="Gale L.R."/>
            <person name="Schwartz D.C."/>
            <person name="Zhou S."/>
            <person name="Corby-Kistler H."/>
            <person name="Young S.K."/>
            <person name="Zeng Q."/>
            <person name="Gargeya S."/>
            <person name="Fitzgerald M."/>
            <person name="Haas B."/>
            <person name="Abouelleil A."/>
            <person name="Alvarado L."/>
            <person name="Arachchi H.M."/>
            <person name="Berlin A."/>
            <person name="Brown A."/>
            <person name="Chapman S.B."/>
            <person name="Chen Z."/>
            <person name="Dunbar C."/>
            <person name="Freedman E."/>
            <person name="Gearin G."/>
            <person name="Gellesch M."/>
            <person name="Goldberg J."/>
            <person name="Griggs A."/>
            <person name="Gujja S."/>
            <person name="Heiman D."/>
            <person name="Howarth C."/>
            <person name="Larson L."/>
            <person name="Lui A."/>
            <person name="MacDonald P.J.P."/>
            <person name="Mehta T."/>
            <person name="Montmayeur A."/>
            <person name="Murphy C."/>
            <person name="Neiman D."/>
            <person name="Pearson M."/>
            <person name="Priest M."/>
            <person name="Roberts A."/>
            <person name="Saif S."/>
            <person name="Shea T."/>
            <person name="Shenoy N."/>
            <person name="Sisk P."/>
            <person name="Stolte C."/>
            <person name="Sykes S."/>
            <person name="Wortman J."/>
            <person name="Nusbaum C."/>
            <person name="Birren B."/>
        </authorList>
    </citation>
    <scope>NUCLEOTIDE SEQUENCE [LARGE SCALE GENOMIC DNA]</scope>
    <source>
        <strain evidence="1">Fo47</strain>
    </source>
</reference>
<accession>W9JV81</accession>